<evidence type="ECO:0000313" key="6">
    <source>
        <dbReference type="Proteomes" id="UP001470230"/>
    </source>
</evidence>
<dbReference type="InterPro" id="IPR002110">
    <property type="entry name" value="Ankyrin_rpt"/>
</dbReference>
<evidence type="ECO:0000313" key="5">
    <source>
        <dbReference type="EMBL" id="KAK8841333.1"/>
    </source>
</evidence>
<dbReference type="Gene3D" id="1.25.40.20">
    <property type="entry name" value="Ankyrin repeat-containing domain"/>
    <property type="match status" value="3"/>
</dbReference>
<keyword evidence="6" id="KW-1185">Reference proteome</keyword>
<keyword evidence="3" id="KW-0472">Membrane</keyword>
<feature type="transmembrane region" description="Helical" evidence="3">
    <location>
        <begin position="467"/>
        <end position="490"/>
    </location>
</feature>
<dbReference type="InterPro" id="IPR036770">
    <property type="entry name" value="Ankyrin_rpt-contain_sf"/>
</dbReference>
<reference evidence="4 6" key="1">
    <citation type="submission" date="2024-04" db="EMBL/GenBank/DDBJ databases">
        <title>Tritrichomonas musculus Genome.</title>
        <authorList>
            <person name="Alves-Ferreira E."/>
            <person name="Grigg M."/>
            <person name="Lorenzi H."/>
            <person name="Galac M."/>
        </authorList>
    </citation>
    <scope>NUCLEOTIDE SEQUENCE [LARGE SCALE GENOMIC DNA]</scope>
    <source>
        <strain evidence="4 6">EAF2021</strain>
    </source>
</reference>
<sequence length="491" mass="57569">MKFIYQEIKDAEFVVNFNEVDEEFKKNSEINDIKKNIGENDNDICKLIQKDSIDDFISFIVNNKIDISSRIDQSIFETNSFLLKKGSTLIEYAAFYGSLNIFKYLYSNKAKISQSIWLYAIHGKNPIIINIIKKTNFPKEEIDYTAIYNESIKCYYKDVSMYLEKNYSHLLKFDYKRILKSYNFEYFTNNFFNEPDIFYLLCQYNYVPLVAFLLKTSHPNFQTKRKQNSLEIAARKGNIEVMKLLLAQNKIDVNAKSIQKNSEGYIEQTPLLAAIFHENDEAVQLLLSNDKINVNSIQFNYVEEKKLTIKKSCLDMAVSNQNVSIVKLLLNHKKIDVNSCLTLEIDNTLKHSRPILFTAIEYGNKEIFQLLLNRNDINVNQFLINKLFSGHKMQYRIQHTVFNRAFEKDNIEIVKLILNSGKFDVNLESTSEKYEDDLFKKNILMIFLGNLIVPYLNKLIDSNILKVLMLIIITYIICILFIFLMKLSFIF</sequence>
<evidence type="ECO:0000256" key="3">
    <source>
        <dbReference type="SAM" id="Phobius"/>
    </source>
</evidence>
<comment type="caution">
    <text evidence="4">The sequence shown here is derived from an EMBL/GenBank/DDBJ whole genome shotgun (WGS) entry which is preliminary data.</text>
</comment>
<dbReference type="EMBL" id="JAPFFF010000666">
    <property type="protein sequence ID" value="KAK8833763.1"/>
    <property type="molecule type" value="Genomic_DNA"/>
</dbReference>
<dbReference type="SUPFAM" id="SSF48403">
    <property type="entry name" value="Ankyrin repeat"/>
    <property type="match status" value="1"/>
</dbReference>
<dbReference type="Proteomes" id="UP001470230">
    <property type="component" value="Unassembled WGS sequence"/>
</dbReference>
<keyword evidence="1" id="KW-0677">Repeat</keyword>
<evidence type="ECO:0000256" key="2">
    <source>
        <dbReference type="ARBA" id="ARBA00023043"/>
    </source>
</evidence>
<dbReference type="PANTHER" id="PTHR24198">
    <property type="entry name" value="ANKYRIN REPEAT AND PROTEIN KINASE DOMAIN-CONTAINING PROTEIN"/>
    <property type="match status" value="1"/>
</dbReference>
<dbReference type="SMART" id="SM00248">
    <property type="entry name" value="ANK"/>
    <property type="match status" value="6"/>
</dbReference>
<evidence type="ECO:0000313" key="4">
    <source>
        <dbReference type="EMBL" id="KAK8833763.1"/>
    </source>
</evidence>
<evidence type="ECO:0008006" key="7">
    <source>
        <dbReference type="Google" id="ProtNLM"/>
    </source>
</evidence>
<proteinExistence type="predicted"/>
<dbReference type="PANTHER" id="PTHR24198:SF165">
    <property type="entry name" value="ANKYRIN REPEAT-CONTAINING PROTEIN-RELATED"/>
    <property type="match status" value="1"/>
</dbReference>
<protein>
    <recommendedName>
        <fullName evidence="7">DUF3447 domain-containing protein</fullName>
    </recommendedName>
</protein>
<dbReference type="Pfam" id="PF12796">
    <property type="entry name" value="Ank_2"/>
    <property type="match status" value="2"/>
</dbReference>
<organism evidence="4 6">
    <name type="scientific">Tritrichomonas musculus</name>
    <dbReference type="NCBI Taxonomy" id="1915356"/>
    <lineage>
        <taxon>Eukaryota</taxon>
        <taxon>Metamonada</taxon>
        <taxon>Parabasalia</taxon>
        <taxon>Tritrichomonadida</taxon>
        <taxon>Tritrichomonadidae</taxon>
        <taxon>Tritrichomonas</taxon>
    </lineage>
</organism>
<evidence type="ECO:0000256" key="1">
    <source>
        <dbReference type="ARBA" id="ARBA00022737"/>
    </source>
</evidence>
<keyword evidence="2" id="KW-0040">ANK repeat</keyword>
<accession>A0ABR2GJN8</accession>
<name>A0ABR2GJN8_9EUKA</name>
<dbReference type="EMBL" id="JAPFFF010000041">
    <property type="protein sequence ID" value="KAK8841333.1"/>
    <property type="molecule type" value="Genomic_DNA"/>
</dbReference>
<keyword evidence="3" id="KW-0812">Transmembrane</keyword>
<keyword evidence="3" id="KW-1133">Transmembrane helix</keyword>
<gene>
    <name evidence="5" type="ORF">M9Y10_026946</name>
    <name evidence="4" type="ORF">M9Y10_040473</name>
</gene>